<reference evidence="12 13" key="1">
    <citation type="submission" date="2023-05" db="EMBL/GenBank/DDBJ databases">
        <title>Marinobacter albus sp. nov., a marine bacterium isolated from sand in a coastal intertidal zone of huludao.</title>
        <authorList>
            <person name="Deng T."/>
        </authorList>
    </citation>
    <scope>NUCLEOTIDE SEQUENCE [LARGE SCALE GENOMIC DNA]</scope>
    <source>
        <strain evidence="12 13">M216</strain>
    </source>
</reference>
<feature type="domain" description="Type II secretion system protein GspF" evidence="11">
    <location>
        <begin position="277"/>
        <end position="397"/>
    </location>
</feature>
<feature type="domain" description="Type II secretion system protein GspF" evidence="11">
    <location>
        <begin position="72"/>
        <end position="194"/>
    </location>
</feature>
<evidence type="ECO:0000256" key="5">
    <source>
        <dbReference type="ARBA" id="ARBA00022519"/>
    </source>
</evidence>
<comment type="subcellular location">
    <subcellularLocation>
        <location evidence="1 9">Cell inner membrane</location>
        <topology evidence="1 9">Multi-pass membrane protein</topology>
    </subcellularLocation>
</comment>
<dbReference type="PANTHER" id="PTHR30012:SF7">
    <property type="entry name" value="PROTEIN TRANSPORT PROTEIN HOFC HOMOLOG"/>
    <property type="match status" value="1"/>
</dbReference>
<accession>A0ABT7HA36</accession>
<evidence type="ECO:0000256" key="1">
    <source>
        <dbReference type="ARBA" id="ARBA00004429"/>
    </source>
</evidence>
<dbReference type="InterPro" id="IPR003004">
    <property type="entry name" value="GspF/PilC"/>
</dbReference>
<protein>
    <submittedName>
        <fullName evidence="12">Type II secretion system F family protein</fullName>
    </submittedName>
</protein>
<sequence length="406" mass="44489">MAEKAQKLESFIWEGKDRKGNKSKGELTGQSLALVKAQLRKQGIIPDKVKKKPKPLLGGSKKITPFDIAMLTRQLATMMKAGVPLVQSFDIVADGLENKGLQELVMTIRNEISSGTSFAGALKKHPRYFDDLYCNLVDSGEKAGALEQMLDRIATYLEKTEILKKKVKKAMTYPIAVIVVAIIVTAILLVKVVPQFESLFQGFGAELPVFTQFVVNLSEWLQKWWFAVLLGIVGSLFLFKEANRRSKKFSDLMDKYVLKLPIMGEILDKSAVAKFGRVLSTTFASGVPLVDALDSVAGATGNAVYRDAIMNIKNDVSSGTQLQASMKEQDLFPVMAVQLTAIGEESGNLDEMLAKVAEHYESVVDDMVDNLTALMEPMIMGVLGVLVGGLIIAMYLPIFQMGQVVG</sequence>
<dbReference type="InterPro" id="IPR042094">
    <property type="entry name" value="T2SS_GspF_sf"/>
</dbReference>
<gene>
    <name evidence="12" type="ORF">QQF73_06280</name>
</gene>
<evidence type="ECO:0000256" key="8">
    <source>
        <dbReference type="ARBA" id="ARBA00023136"/>
    </source>
</evidence>
<evidence type="ECO:0000313" key="12">
    <source>
        <dbReference type="EMBL" id="MDK9557231.1"/>
    </source>
</evidence>
<dbReference type="RefSeq" id="WP_219866322.1">
    <property type="nucleotide sequence ID" value="NZ_JASSQD010000001.1"/>
</dbReference>
<dbReference type="EMBL" id="JASSQD010000001">
    <property type="protein sequence ID" value="MDK9557231.1"/>
    <property type="molecule type" value="Genomic_DNA"/>
</dbReference>
<name>A0ABT7HA36_9GAMM</name>
<keyword evidence="6 9" id="KW-0812">Transmembrane</keyword>
<dbReference type="Pfam" id="PF00482">
    <property type="entry name" value="T2SSF"/>
    <property type="match status" value="2"/>
</dbReference>
<evidence type="ECO:0000256" key="7">
    <source>
        <dbReference type="ARBA" id="ARBA00022989"/>
    </source>
</evidence>
<evidence type="ECO:0000313" key="13">
    <source>
        <dbReference type="Proteomes" id="UP001223547"/>
    </source>
</evidence>
<evidence type="ECO:0000256" key="6">
    <source>
        <dbReference type="ARBA" id="ARBA00022692"/>
    </source>
</evidence>
<proteinExistence type="inferred from homology"/>
<feature type="transmembrane region" description="Helical" evidence="10">
    <location>
        <begin position="173"/>
        <end position="193"/>
    </location>
</feature>
<dbReference type="PRINTS" id="PR00812">
    <property type="entry name" value="BCTERIALGSPF"/>
</dbReference>
<keyword evidence="7 10" id="KW-1133">Transmembrane helix</keyword>
<comment type="caution">
    <text evidence="12">The sequence shown here is derived from an EMBL/GenBank/DDBJ whole genome shotgun (WGS) entry which is preliminary data.</text>
</comment>
<dbReference type="InterPro" id="IPR001992">
    <property type="entry name" value="T2SS_GspF/T4SS_PilC_CS"/>
</dbReference>
<dbReference type="Gene3D" id="1.20.81.30">
    <property type="entry name" value="Type II secretion system (T2SS), domain F"/>
    <property type="match status" value="2"/>
</dbReference>
<dbReference type="Proteomes" id="UP001223547">
    <property type="component" value="Unassembled WGS sequence"/>
</dbReference>
<organism evidence="12 13">
    <name type="scientific">Marinobacter albus</name>
    <dbReference type="NCBI Taxonomy" id="3030833"/>
    <lineage>
        <taxon>Bacteria</taxon>
        <taxon>Pseudomonadati</taxon>
        <taxon>Pseudomonadota</taxon>
        <taxon>Gammaproteobacteria</taxon>
        <taxon>Pseudomonadales</taxon>
        <taxon>Marinobacteraceae</taxon>
        <taxon>Marinobacter</taxon>
    </lineage>
</organism>
<evidence type="ECO:0000256" key="9">
    <source>
        <dbReference type="RuleBase" id="RU003923"/>
    </source>
</evidence>
<keyword evidence="4" id="KW-1003">Cell membrane</keyword>
<dbReference type="InterPro" id="IPR018076">
    <property type="entry name" value="T2SS_GspF_dom"/>
</dbReference>
<keyword evidence="5" id="KW-0997">Cell inner membrane</keyword>
<evidence type="ECO:0000256" key="3">
    <source>
        <dbReference type="ARBA" id="ARBA00022448"/>
    </source>
</evidence>
<evidence type="ECO:0000256" key="2">
    <source>
        <dbReference type="ARBA" id="ARBA00005745"/>
    </source>
</evidence>
<evidence type="ECO:0000256" key="10">
    <source>
        <dbReference type="SAM" id="Phobius"/>
    </source>
</evidence>
<evidence type="ECO:0000256" key="4">
    <source>
        <dbReference type="ARBA" id="ARBA00022475"/>
    </source>
</evidence>
<keyword evidence="13" id="KW-1185">Reference proteome</keyword>
<dbReference type="PANTHER" id="PTHR30012">
    <property type="entry name" value="GENERAL SECRETION PATHWAY PROTEIN"/>
    <property type="match status" value="1"/>
</dbReference>
<evidence type="ECO:0000259" key="11">
    <source>
        <dbReference type="Pfam" id="PF00482"/>
    </source>
</evidence>
<comment type="similarity">
    <text evidence="2 9">Belongs to the GSP F family.</text>
</comment>
<feature type="transmembrane region" description="Helical" evidence="10">
    <location>
        <begin position="220"/>
        <end position="239"/>
    </location>
</feature>
<dbReference type="PROSITE" id="PS00874">
    <property type="entry name" value="T2SP_F"/>
    <property type="match status" value="1"/>
</dbReference>
<feature type="transmembrane region" description="Helical" evidence="10">
    <location>
        <begin position="378"/>
        <end position="398"/>
    </location>
</feature>
<keyword evidence="8 10" id="KW-0472">Membrane</keyword>
<keyword evidence="3 9" id="KW-0813">Transport</keyword>